<dbReference type="EMBL" id="NPKI01000046">
    <property type="protein sequence ID" value="PAP98478.1"/>
    <property type="molecule type" value="Genomic_DNA"/>
</dbReference>
<protein>
    <recommendedName>
        <fullName evidence="1">SnoaL-like domain-containing protein</fullName>
    </recommendedName>
</protein>
<name>A0AB36R1G0_9HYPH</name>
<dbReference type="Proteomes" id="UP000216215">
    <property type="component" value="Unassembled WGS sequence"/>
</dbReference>
<accession>A0AB36R1G0</accession>
<sequence>MHHAPNFLDIDLLPIPYRDGNGASTRRQPAMSQFEARLLASVANERVADGADRGRSRRLCHRIRASPARMISVIVSSGERRLSGSTIGGYLDGNLGGQPHARQAGETMRLEETMPGVEAAIRELLESRSAATGAKDIEWLMSLYSSDIVYFDLVPPLRYVGSNALRERFLDWFPRWSGPIGQELGQLDVAAGDAVAAAWMLIRAHGALKTGANVDYWVRVSNAFRRSGDRWTITHEHVSLPVDMRSRTAVLDLTP</sequence>
<evidence type="ECO:0000313" key="3">
    <source>
        <dbReference type="Proteomes" id="UP000216215"/>
    </source>
</evidence>
<comment type="caution">
    <text evidence="2">The sequence shown here is derived from an EMBL/GenBank/DDBJ whole genome shotgun (WGS) entry which is preliminary data.</text>
</comment>
<gene>
    <name evidence="2" type="ORF">CIT25_30595</name>
</gene>
<dbReference type="AlphaFoldDB" id="A0AB36R1G0"/>
<evidence type="ECO:0000259" key="1">
    <source>
        <dbReference type="Pfam" id="PF13474"/>
    </source>
</evidence>
<dbReference type="InterPro" id="IPR037401">
    <property type="entry name" value="SnoaL-like"/>
</dbReference>
<feature type="domain" description="SnoaL-like" evidence="1">
    <location>
        <begin position="121"/>
        <end position="242"/>
    </location>
</feature>
<reference evidence="3" key="1">
    <citation type="submission" date="2017-08" db="EMBL/GenBank/DDBJ databases">
        <title>Mesorhizobium wenxinae sp. nov., a novel rhizobial species isolated from root nodules of chickpea (Cicer arietinum L.).</title>
        <authorList>
            <person name="Zhang J."/>
        </authorList>
    </citation>
    <scope>NUCLEOTIDE SEQUENCE [LARGE SCALE GENOMIC DNA]</scope>
    <source>
        <strain evidence="3">USDA 3392</strain>
    </source>
</reference>
<dbReference type="SUPFAM" id="SSF54427">
    <property type="entry name" value="NTF2-like"/>
    <property type="match status" value="1"/>
</dbReference>
<dbReference type="Pfam" id="PF13474">
    <property type="entry name" value="SnoaL_3"/>
    <property type="match status" value="1"/>
</dbReference>
<dbReference type="Gene3D" id="3.10.450.50">
    <property type="match status" value="1"/>
</dbReference>
<keyword evidence="3" id="KW-1185">Reference proteome</keyword>
<evidence type="ECO:0000313" key="2">
    <source>
        <dbReference type="EMBL" id="PAP98478.1"/>
    </source>
</evidence>
<organism evidence="2 3">
    <name type="scientific">Mesorhizobium mediterraneum</name>
    <dbReference type="NCBI Taxonomy" id="43617"/>
    <lineage>
        <taxon>Bacteria</taxon>
        <taxon>Pseudomonadati</taxon>
        <taxon>Pseudomonadota</taxon>
        <taxon>Alphaproteobacteria</taxon>
        <taxon>Hyphomicrobiales</taxon>
        <taxon>Phyllobacteriaceae</taxon>
        <taxon>Mesorhizobium</taxon>
    </lineage>
</organism>
<proteinExistence type="predicted"/>
<dbReference type="InterPro" id="IPR032710">
    <property type="entry name" value="NTF2-like_dom_sf"/>
</dbReference>